<name>A0ABQ5JFK7_9ASTR</name>
<feature type="region of interest" description="Disordered" evidence="1">
    <location>
        <begin position="1"/>
        <end position="33"/>
    </location>
</feature>
<proteinExistence type="predicted"/>
<evidence type="ECO:0000313" key="3">
    <source>
        <dbReference type="Proteomes" id="UP001151760"/>
    </source>
</evidence>
<dbReference type="EMBL" id="BQNB010021767">
    <property type="protein sequence ID" value="GJU09884.1"/>
    <property type="molecule type" value="Genomic_DNA"/>
</dbReference>
<feature type="compositionally biased region" description="Basic and acidic residues" evidence="1">
    <location>
        <begin position="1"/>
        <end position="23"/>
    </location>
</feature>
<evidence type="ECO:0000313" key="2">
    <source>
        <dbReference type="EMBL" id="GJU09884.1"/>
    </source>
</evidence>
<gene>
    <name evidence="2" type="ORF">Tco_1132280</name>
</gene>
<comment type="caution">
    <text evidence="2">The sequence shown here is derived from an EMBL/GenBank/DDBJ whole genome shotgun (WGS) entry which is preliminary data.</text>
</comment>
<feature type="compositionally biased region" description="Basic and acidic residues" evidence="1">
    <location>
        <begin position="44"/>
        <end position="53"/>
    </location>
</feature>
<keyword evidence="3" id="KW-1185">Reference proteome</keyword>
<organism evidence="2 3">
    <name type="scientific">Tanacetum coccineum</name>
    <dbReference type="NCBI Taxonomy" id="301880"/>
    <lineage>
        <taxon>Eukaryota</taxon>
        <taxon>Viridiplantae</taxon>
        <taxon>Streptophyta</taxon>
        <taxon>Embryophyta</taxon>
        <taxon>Tracheophyta</taxon>
        <taxon>Spermatophyta</taxon>
        <taxon>Magnoliopsida</taxon>
        <taxon>eudicotyledons</taxon>
        <taxon>Gunneridae</taxon>
        <taxon>Pentapetalae</taxon>
        <taxon>asterids</taxon>
        <taxon>campanulids</taxon>
        <taxon>Asterales</taxon>
        <taxon>Asteraceae</taxon>
        <taxon>Asteroideae</taxon>
        <taxon>Anthemideae</taxon>
        <taxon>Anthemidinae</taxon>
        <taxon>Tanacetum</taxon>
    </lineage>
</organism>
<sequence>MERKINECEKSRNLSSEQTDRTEPPPPPQAQTAQVSVVFTGSGKFDDSPKIQEEPPPPIIVNNKIKKINLLRQQKGTIMWSKQNNIHSCASDLLILKLVLDNHYETAVRSRSRDIGSWYVSWKKTEEYMKKWNLNEEVNLNSKLPDTCLLFWP</sequence>
<reference evidence="2" key="2">
    <citation type="submission" date="2022-01" db="EMBL/GenBank/DDBJ databases">
        <authorList>
            <person name="Yamashiro T."/>
            <person name="Shiraishi A."/>
            <person name="Satake H."/>
            <person name="Nakayama K."/>
        </authorList>
    </citation>
    <scope>NUCLEOTIDE SEQUENCE</scope>
</reference>
<reference evidence="2" key="1">
    <citation type="journal article" date="2022" name="Int. J. Mol. Sci.">
        <title>Draft Genome of Tanacetum Coccineum: Genomic Comparison of Closely Related Tanacetum-Family Plants.</title>
        <authorList>
            <person name="Yamashiro T."/>
            <person name="Shiraishi A."/>
            <person name="Nakayama K."/>
            <person name="Satake H."/>
        </authorList>
    </citation>
    <scope>NUCLEOTIDE SEQUENCE</scope>
</reference>
<protein>
    <submittedName>
        <fullName evidence="2">Uncharacterized protein</fullName>
    </submittedName>
</protein>
<dbReference type="Proteomes" id="UP001151760">
    <property type="component" value="Unassembled WGS sequence"/>
</dbReference>
<accession>A0ABQ5JFK7</accession>
<feature type="region of interest" description="Disordered" evidence="1">
    <location>
        <begin position="39"/>
        <end position="58"/>
    </location>
</feature>
<evidence type="ECO:0000256" key="1">
    <source>
        <dbReference type="SAM" id="MobiDB-lite"/>
    </source>
</evidence>